<organism evidence="1 2">
    <name type="scientific">Aspergillus mulundensis</name>
    <dbReference type="NCBI Taxonomy" id="1810919"/>
    <lineage>
        <taxon>Eukaryota</taxon>
        <taxon>Fungi</taxon>
        <taxon>Dikarya</taxon>
        <taxon>Ascomycota</taxon>
        <taxon>Pezizomycotina</taxon>
        <taxon>Eurotiomycetes</taxon>
        <taxon>Eurotiomycetidae</taxon>
        <taxon>Eurotiales</taxon>
        <taxon>Aspergillaceae</taxon>
        <taxon>Aspergillus</taxon>
        <taxon>Aspergillus subgen. Nidulantes</taxon>
    </lineage>
</organism>
<evidence type="ECO:0000313" key="1">
    <source>
        <dbReference type="EMBL" id="RDW86096.1"/>
    </source>
</evidence>
<sequence>MDTSLYTACENPSALFSTPPESLLHQIYREFTSDINRLKRAYSVRDAQASLPNSCPSPSHILFGQEYDEVNRTLVGLLALRWIHRGEYEGFIGEAPSETRLSRESFDWIRDLYALVITYAESPGDALYTLLTLIITNDLGKDPELACEYRSITGTDISDSNHDAILLKAYEAGLIPSLDRLPGPYKQAALSGLKLASKFNLGQLAQAENAPVCFSALLEFQEETWTGSDGGDEGVMRAFNLRFMEQLLDIAGAGGHMDWTCAAKLNEAVFDSYRGVYEACYGVFEGRMSCEEAYDVVLRRRAAFLMRRGVDLDFDLSINQTSGNTRAFMRLLCMGNVTTADVAELYESTWEDLDPRIKEELEQALNVLGTRGKPAIQPTYMPAFLSGIKNRKELDSALRFLHRVVTAPVIATETESGDLDPSVVVIERSVLGILKEFVEPGLFHEDPIVLDAVGTPKGVVALRQ</sequence>
<dbReference type="InterPro" id="IPR049232">
    <property type="entry name" value="DUF6829"/>
</dbReference>
<proteinExistence type="predicted"/>
<evidence type="ECO:0000313" key="2">
    <source>
        <dbReference type="Proteomes" id="UP000256690"/>
    </source>
</evidence>
<protein>
    <submittedName>
        <fullName evidence="1">Uncharacterized protein</fullName>
    </submittedName>
</protein>
<dbReference type="AlphaFoldDB" id="A0A3D8SII1"/>
<dbReference type="EMBL" id="PVWQ01000003">
    <property type="protein sequence ID" value="RDW86096.1"/>
    <property type="molecule type" value="Genomic_DNA"/>
</dbReference>
<dbReference type="Proteomes" id="UP000256690">
    <property type="component" value="Unassembled WGS sequence"/>
</dbReference>
<name>A0A3D8SII1_9EURO</name>
<comment type="caution">
    <text evidence="1">The sequence shown here is derived from an EMBL/GenBank/DDBJ whole genome shotgun (WGS) entry which is preliminary data.</text>
</comment>
<keyword evidence="2" id="KW-1185">Reference proteome</keyword>
<dbReference type="OrthoDB" id="5295627at2759"/>
<reference evidence="1 2" key="1">
    <citation type="journal article" date="2018" name="IMA Fungus">
        <title>IMA Genome-F 9: Draft genome sequence of Annulohypoxylon stygium, Aspergillus mulundensis, Berkeleyomyces basicola (syn. Thielaviopsis basicola), Ceratocystis smalleyi, two Cercospora beticola strains, Coleophoma cylindrospora, Fusarium fracticaudum, Phialophora cf. hyalina, and Morchella septimelata.</title>
        <authorList>
            <person name="Wingfield B.D."/>
            <person name="Bills G.F."/>
            <person name="Dong Y."/>
            <person name="Huang W."/>
            <person name="Nel W.J."/>
            <person name="Swalarsk-Parry B.S."/>
            <person name="Vaghefi N."/>
            <person name="Wilken P.M."/>
            <person name="An Z."/>
            <person name="de Beer Z.W."/>
            <person name="De Vos L."/>
            <person name="Chen L."/>
            <person name="Duong T.A."/>
            <person name="Gao Y."/>
            <person name="Hammerbacher A."/>
            <person name="Kikkert J.R."/>
            <person name="Li Y."/>
            <person name="Li H."/>
            <person name="Li K."/>
            <person name="Li Q."/>
            <person name="Liu X."/>
            <person name="Ma X."/>
            <person name="Naidoo K."/>
            <person name="Pethybridge S.J."/>
            <person name="Sun J."/>
            <person name="Steenkamp E.T."/>
            <person name="van der Nest M.A."/>
            <person name="van Wyk S."/>
            <person name="Wingfield M.J."/>
            <person name="Xiong C."/>
            <person name="Yue Q."/>
            <person name="Zhang X."/>
        </authorList>
    </citation>
    <scope>NUCLEOTIDE SEQUENCE [LARGE SCALE GENOMIC DNA]</scope>
    <source>
        <strain evidence="1 2">DSM 5745</strain>
    </source>
</reference>
<dbReference type="GeneID" id="38113108"/>
<gene>
    <name evidence="1" type="ORF">DSM5745_02738</name>
</gene>
<accession>A0A3D8SII1</accession>
<dbReference type="Pfam" id="PF20717">
    <property type="entry name" value="DUF6829"/>
    <property type="match status" value="1"/>
</dbReference>
<dbReference type="RefSeq" id="XP_026605620.1">
    <property type="nucleotide sequence ID" value="XM_026744754.1"/>
</dbReference>
<dbReference type="STRING" id="1810919.A0A3D8SII1"/>